<dbReference type="InterPro" id="IPR052017">
    <property type="entry name" value="TSUP"/>
</dbReference>
<dbReference type="RefSeq" id="WP_097187510.1">
    <property type="nucleotide sequence ID" value="NZ_OBQK01000003.1"/>
</dbReference>
<feature type="transmembrane region" description="Helical" evidence="8">
    <location>
        <begin position="184"/>
        <end position="201"/>
    </location>
</feature>
<feature type="transmembrane region" description="Helical" evidence="8">
    <location>
        <begin position="102"/>
        <end position="121"/>
    </location>
</feature>
<feature type="transmembrane region" description="Helical" evidence="8">
    <location>
        <begin position="45"/>
        <end position="63"/>
    </location>
</feature>
<evidence type="ECO:0000256" key="3">
    <source>
        <dbReference type="ARBA" id="ARBA00022448"/>
    </source>
</evidence>
<organism evidence="9 10">
    <name type="scientific">Ornithinimicrobium cerasi</name>
    <dbReference type="NCBI Taxonomy" id="2248773"/>
    <lineage>
        <taxon>Bacteria</taxon>
        <taxon>Bacillati</taxon>
        <taxon>Actinomycetota</taxon>
        <taxon>Actinomycetes</taxon>
        <taxon>Micrococcales</taxon>
        <taxon>Ornithinimicrobiaceae</taxon>
        <taxon>Ornithinimicrobium</taxon>
    </lineage>
</organism>
<evidence type="ECO:0000256" key="7">
    <source>
        <dbReference type="ARBA" id="ARBA00023136"/>
    </source>
</evidence>
<feature type="transmembrane region" description="Helical" evidence="8">
    <location>
        <begin position="213"/>
        <end position="231"/>
    </location>
</feature>
<dbReference type="PANTHER" id="PTHR30269:SF0">
    <property type="entry name" value="MEMBRANE TRANSPORTER PROTEIN YFCA-RELATED"/>
    <property type="match status" value="1"/>
</dbReference>
<keyword evidence="7 8" id="KW-0472">Membrane</keyword>
<evidence type="ECO:0000313" key="10">
    <source>
        <dbReference type="Proteomes" id="UP000219688"/>
    </source>
</evidence>
<reference evidence="10" key="1">
    <citation type="submission" date="2017-08" db="EMBL/GenBank/DDBJ databases">
        <authorList>
            <person name="Varghese N."/>
            <person name="Submissions S."/>
        </authorList>
    </citation>
    <scope>NUCLEOTIDE SEQUENCE [LARGE SCALE GENOMIC DNA]</scope>
    <source>
        <strain evidence="10">USBA17B2</strain>
    </source>
</reference>
<evidence type="ECO:0000256" key="5">
    <source>
        <dbReference type="ARBA" id="ARBA00022692"/>
    </source>
</evidence>
<evidence type="ECO:0000256" key="1">
    <source>
        <dbReference type="ARBA" id="ARBA00004651"/>
    </source>
</evidence>
<accession>A0A285VPE6</accession>
<sequence>MSGWEVGAIALAGFWAGMINTIVGSGTLVTFPTLLFFGYPPVSANISNSLGLVPGGLAGAWGYRRELRTLGPMVARLAPASLVGGLIGALLLLWLPPEAFEAIVPVLIVLALLLVVLGPRIQRWAGHHHTDRITPGRWVVLILGILVAGIYGGYFGAAQGVLLLGLMSILLPLGIQQINGIKNVLGMLVNLVAAVVFLVISPDDPASRVDWTIVLVIGAGALVGGLVGARVGRAMPAWLLRSVIVVIGLIAIAYLLLT</sequence>
<keyword evidence="10" id="KW-1185">Reference proteome</keyword>
<comment type="similarity">
    <text evidence="2 8">Belongs to the 4-toluene sulfonate uptake permease (TSUP) (TC 2.A.102) family.</text>
</comment>
<evidence type="ECO:0000256" key="8">
    <source>
        <dbReference type="RuleBase" id="RU363041"/>
    </source>
</evidence>
<evidence type="ECO:0000256" key="4">
    <source>
        <dbReference type="ARBA" id="ARBA00022475"/>
    </source>
</evidence>
<name>A0A285VPE6_9MICO</name>
<feature type="transmembrane region" description="Helical" evidence="8">
    <location>
        <begin position="75"/>
        <end position="96"/>
    </location>
</feature>
<dbReference type="AlphaFoldDB" id="A0A285VPE6"/>
<feature type="transmembrane region" description="Helical" evidence="8">
    <location>
        <begin position="12"/>
        <end position="39"/>
    </location>
</feature>
<dbReference type="InterPro" id="IPR002781">
    <property type="entry name" value="TM_pro_TauE-like"/>
</dbReference>
<evidence type="ECO:0000256" key="6">
    <source>
        <dbReference type="ARBA" id="ARBA00022989"/>
    </source>
</evidence>
<feature type="transmembrane region" description="Helical" evidence="8">
    <location>
        <begin position="133"/>
        <end position="151"/>
    </location>
</feature>
<dbReference type="Proteomes" id="UP000219688">
    <property type="component" value="Unassembled WGS sequence"/>
</dbReference>
<dbReference type="EMBL" id="OBQK01000003">
    <property type="protein sequence ID" value="SOC54481.1"/>
    <property type="molecule type" value="Genomic_DNA"/>
</dbReference>
<dbReference type="GO" id="GO:0005886">
    <property type="term" value="C:plasma membrane"/>
    <property type="evidence" value="ECO:0007669"/>
    <property type="project" value="UniProtKB-SubCell"/>
</dbReference>
<comment type="subcellular location">
    <subcellularLocation>
        <location evidence="1 8">Cell membrane</location>
        <topology evidence="1 8">Multi-pass membrane protein</topology>
    </subcellularLocation>
</comment>
<keyword evidence="4 8" id="KW-1003">Cell membrane</keyword>
<protein>
    <recommendedName>
        <fullName evidence="8">Probable membrane transporter protein</fullName>
    </recommendedName>
</protein>
<keyword evidence="5 8" id="KW-0812">Transmembrane</keyword>
<gene>
    <name evidence="9" type="ORF">SAMN05421879_103165</name>
</gene>
<proteinExistence type="inferred from homology"/>
<keyword evidence="3" id="KW-0813">Transport</keyword>
<dbReference type="Pfam" id="PF01925">
    <property type="entry name" value="TauE"/>
    <property type="match status" value="1"/>
</dbReference>
<keyword evidence="6 8" id="KW-1133">Transmembrane helix</keyword>
<evidence type="ECO:0000313" key="9">
    <source>
        <dbReference type="EMBL" id="SOC54481.1"/>
    </source>
</evidence>
<feature type="transmembrane region" description="Helical" evidence="8">
    <location>
        <begin position="238"/>
        <end position="257"/>
    </location>
</feature>
<dbReference type="PANTHER" id="PTHR30269">
    <property type="entry name" value="TRANSMEMBRANE PROTEIN YFCA"/>
    <property type="match status" value="1"/>
</dbReference>
<evidence type="ECO:0000256" key="2">
    <source>
        <dbReference type="ARBA" id="ARBA00009142"/>
    </source>
</evidence>